<feature type="compositionally biased region" description="Basic and acidic residues" evidence="1">
    <location>
        <begin position="95"/>
        <end position="118"/>
    </location>
</feature>
<protein>
    <submittedName>
        <fullName evidence="2">Uncharacterized protein</fullName>
    </submittedName>
</protein>
<organism evidence="2 3">
    <name type="scientific">Ensete ventricosum</name>
    <name type="common">Abyssinian banana</name>
    <name type="synonym">Musa ensete</name>
    <dbReference type="NCBI Taxonomy" id="4639"/>
    <lineage>
        <taxon>Eukaryota</taxon>
        <taxon>Viridiplantae</taxon>
        <taxon>Streptophyta</taxon>
        <taxon>Embryophyta</taxon>
        <taxon>Tracheophyta</taxon>
        <taxon>Spermatophyta</taxon>
        <taxon>Magnoliopsida</taxon>
        <taxon>Liliopsida</taxon>
        <taxon>Zingiberales</taxon>
        <taxon>Musaceae</taxon>
        <taxon>Ensete</taxon>
    </lineage>
</organism>
<accession>A0A426Y3N4</accession>
<name>A0A426Y3N4_ENSVE</name>
<feature type="region of interest" description="Disordered" evidence="1">
    <location>
        <begin position="1"/>
        <end position="118"/>
    </location>
</feature>
<comment type="caution">
    <text evidence="2">The sequence shown here is derived from an EMBL/GenBank/DDBJ whole genome shotgun (WGS) entry which is preliminary data.</text>
</comment>
<reference evidence="2 3" key="1">
    <citation type="journal article" date="2014" name="Agronomy (Basel)">
        <title>A Draft Genome Sequence for Ensete ventricosum, the Drought-Tolerant Tree Against Hunger.</title>
        <authorList>
            <person name="Harrison J."/>
            <person name="Moore K.A."/>
            <person name="Paszkiewicz K."/>
            <person name="Jones T."/>
            <person name="Grant M."/>
            <person name="Ambacheew D."/>
            <person name="Muzemil S."/>
            <person name="Studholme D.J."/>
        </authorList>
    </citation>
    <scope>NUCLEOTIDE SEQUENCE [LARGE SCALE GENOMIC DNA]</scope>
</reference>
<sequence>MLRLVAPRRGRLLLGGGHRHQRAAPLQEPRRLDGDKDGIGNFSATAASAPLHEPRRLDGDKDGIGNFSTAAASNPCLKSQGQSTRNPKEEEEEERTNQSKAVEKKGKGQTKDGTEVGGEKRCGAWRRANRRGERTRAGGGEAIRTNGTADSTLALALMCSCVRVRAFLTRAGEEEKGAVR</sequence>
<feature type="compositionally biased region" description="Basic and acidic residues" evidence="1">
    <location>
        <begin position="28"/>
        <end position="38"/>
    </location>
</feature>
<evidence type="ECO:0000313" key="2">
    <source>
        <dbReference type="EMBL" id="RRT46369.1"/>
    </source>
</evidence>
<evidence type="ECO:0000313" key="3">
    <source>
        <dbReference type="Proteomes" id="UP000287651"/>
    </source>
</evidence>
<gene>
    <name evidence="2" type="ORF">B296_00043193</name>
</gene>
<dbReference type="EMBL" id="AMZH03015243">
    <property type="protein sequence ID" value="RRT46369.1"/>
    <property type="molecule type" value="Genomic_DNA"/>
</dbReference>
<feature type="compositionally biased region" description="Polar residues" evidence="1">
    <location>
        <begin position="66"/>
        <end position="85"/>
    </location>
</feature>
<dbReference type="Proteomes" id="UP000287651">
    <property type="component" value="Unassembled WGS sequence"/>
</dbReference>
<evidence type="ECO:0000256" key="1">
    <source>
        <dbReference type="SAM" id="MobiDB-lite"/>
    </source>
</evidence>
<feature type="compositionally biased region" description="Basic residues" evidence="1">
    <location>
        <begin position="1"/>
        <end position="22"/>
    </location>
</feature>
<feature type="compositionally biased region" description="Basic and acidic residues" evidence="1">
    <location>
        <begin position="52"/>
        <end position="63"/>
    </location>
</feature>
<proteinExistence type="predicted"/>
<dbReference type="AlphaFoldDB" id="A0A426Y3N4"/>